<organism evidence="1 2">
    <name type="scientific">Austropuccinia psidii MF-1</name>
    <dbReference type="NCBI Taxonomy" id="1389203"/>
    <lineage>
        <taxon>Eukaryota</taxon>
        <taxon>Fungi</taxon>
        <taxon>Dikarya</taxon>
        <taxon>Basidiomycota</taxon>
        <taxon>Pucciniomycotina</taxon>
        <taxon>Pucciniomycetes</taxon>
        <taxon>Pucciniales</taxon>
        <taxon>Sphaerophragmiaceae</taxon>
        <taxon>Austropuccinia</taxon>
    </lineage>
</organism>
<evidence type="ECO:0000313" key="2">
    <source>
        <dbReference type="Proteomes" id="UP000765509"/>
    </source>
</evidence>
<name>A0A9Q3BPS7_9BASI</name>
<sequence>MRCQMAIQEYRGNMTIIYKEGRIHTHSDGLSRWPLGNVKRSPAYDPDIAPKISIHFMEIDRKKWAPGSCTPDINHSGQEGKETYILETDSSEIHNQFFNSVIKMY</sequence>
<dbReference type="Proteomes" id="UP000765509">
    <property type="component" value="Unassembled WGS sequence"/>
</dbReference>
<accession>A0A9Q3BPS7</accession>
<gene>
    <name evidence="1" type="ORF">O181_009726</name>
</gene>
<proteinExistence type="predicted"/>
<dbReference type="EMBL" id="AVOT02002333">
    <property type="protein sequence ID" value="MBW0470011.1"/>
    <property type="molecule type" value="Genomic_DNA"/>
</dbReference>
<dbReference type="AlphaFoldDB" id="A0A9Q3BPS7"/>
<comment type="caution">
    <text evidence="1">The sequence shown here is derived from an EMBL/GenBank/DDBJ whole genome shotgun (WGS) entry which is preliminary data.</text>
</comment>
<reference evidence="1" key="1">
    <citation type="submission" date="2021-03" db="EMBL/GenBank/DDBJ databases">
        <title>Draft genome sequence of rust myrtle Austropuccinia psidii MF-1, a brazilian biotype.</title>
        <authorList>
            <person name="Quecine M.C."/>
            <person name="Pachon D.M.R."/>
            <person name="Bonatelli M.L."/>
            <person name="Correr F.H."/>
            <person name="Franceschini L.M."/>
            <person name="Leite T.F."/>
            <person name="Margarido G.R.A."/>
            <person name="Almeida C.A."/>
            <person name="Ferrarezi J.A."/>
            <person name="Labate C.A."/>
        </authorList>
    </citation>
    <scope>NUCLEOTIDE SEQUENCE</scope>
    <source>
        <strain evidence="1">MF-1</strain>
    </source>
</reference>
<dbReference type="OrthoDB" id="4369127at2759"/>
<evidence type="ECO:0000313" key="1">
    <source>
        <dbReference type="EMBL" id="MBW0470011.1"/>
    </source>
</evidence>
<keyword evidence="2" id="KW-1185">Reference proteome</keyword>
<protein>
    <submittedName>
        <fullName evidence="1">Uncharacterized protein</fullName>
    </submittedName>
</protein>